<dbReference type="SUPFAM" id="SSF51430">
    <property type="entry name" value="NAD(P)-linked oxidoreductase"/>
    <property type="match status" value="1"/>
</dbReference>
<feature type="domain" description="NADP-dependent oxidoreductase" evidence="7">
    <location>
        <begin position="19"/>
        <end position="291"/>
    </location>
</feature>
<dbReference type="HOGENOM" id="CLU_023205_0_0_1"/>
<evidence type="ECO:0000259" key="7">
    <source>
        <dbReference type="Pfam" id="PF00248"/>
    </source>
</evidence>
<evidence type="ECO:0000313" key="9">
    <source>
        <dbReference type="Proteomes" id="UP000005242"/>
    </source>
</evidence>
<comment type="similarity">
    <text evidence="1">Belongs to the aldo/keto reductase family.</text>
</comment>
<keyword evidence="2" id="KW-0521">NADP</keyword>
<keyword evidence="9" id="KW-1185">Reference proteome</keyword>
<evidence type="ECO:0000313" key="8">
    <source>
        <dbReference type="EMBL" id="EIM22793.1"/>
    </source>
</evidence>
<proteinExistence type="inferred from homology"/>
<keyword evidence="3" id="KW-0560">Oxidoreductase</keyword>
<dbReference type="PANTHER" id="PTHR43827:SF3">
    <property type="entry name" value="NADP-DEPENDENT OXIDOREDUCTASE DOMAIN-CONTAINING PROTEIN"/>
    <property type="match status" value="1"/>
</dbReference>
<evidence type="ECO:0000256" key="5">
    <source>
        <dbReference type="PIRSR" id="PIRSR000097-2"/>
    </source>
</evidence>
<feature type="binding site" evidence="5">
    <location>
        <position position="113"/>
    </location>
    <ligand>
        <name>substrate</name>
    </ligand>
</feature>
<dbReference type="RefSeq" id="XP_006957447.1">
    <property type="nucleotide sequence ID" value="XM_006957385.1"/>
</dbReference>
<dbReference type="AlphaFoldDB" id="I4YFQ1"/>
<dbReference type="Proteomes" id="UP000005242">
    <property type="component" value="Unassembled WGS sequence"/>
</dbReference>
<sequence>MMLSNIKKTLNNDIEIPLLQLGTWELGDRTADAVYEALKSGYRGIDCASIYFNEKEVGKGIQRFLNETSTPRSDIFVLSKLYNNSHRREDVEKALDVTLSDLQLDYLDGYIIHWPAAFKQSPDNRAHIPQDEDGVIINDDVPYRETYEAMEDLLETKKVRSIGVSNLTVDQLKDVLSYARVKPAILQVEIHPRLPQNNLVEFAQSYNITVEGYSPFGNANVLYKQEEQLLEDAVLKKIAVKHNVTPSSIITSWVISRGIVTLPRSSNVEHIVANQQQVKLDSEDFAKISALANNTRYCDLSELCGVIFFADEKSPSQIEYQSKESVRERVKKAKTA</sequence>
<dbReference type="InParanoid" id="I4YFQ1"/>
<organism evidence="8 9">
    <name type="scientific">Wallemia mellicola (strain ATCC MYA-4683 / CBS 633.66)</name>
    <name type="common">Wallemia sebi (CBS 633.66)</name>
    <dbReference type="NCBI Taxonomy" id="671144"/>
    <lineage>
        <taxon>Eukaryota</taxon>
        <taxon>Fungi</taxon>
        <taxon>Dikarya</taxon>
        <taxon>Basidiomycota</taxon>
        <taxon>Wallemiomycotina</taxon>
        <taxon>Wallemiomycetes</taxon>
        <taxon>Wallemiales</taxon>
        <taxon>Wallemiaceae</taxon>
        <taxon>Wallemia</taxon>
    </lineage>
</organism>
<dbReference type="PIRSF" id="PIRSF000097">
    <property type="entry name" value="AKR"/>
    <property type="match status" value="1"/>
</dbReference>
<name>I4YFQ1_WALMC</name>
<dbReference type="OMA" id="ITQYSPF"/>
<dbReference type="PRINTS" id="PR00069">
    <property type="entry name" value="ALDKETRDTASE"/>
</dbReference>
<dbReference type="InterPro" id="IPR036812">
    <property type="entry name" value="NAD(P)_OxRdtase_dom_sf"/>
</dbReference>
<evidence type="ECO:0000256" key="2">
    <source>
        <dbReference type="ARBA" id="ARBA00022857"/>
    </source>
</evidence>
<evidence type="ECO:0000256" key="6">
    <source>
        <dbReference type="PIRSR" id="PIRSR000097-3"/>
    </source>
</evidence>
<evidence type="ECO:0000256" key="1">
    <source>
        <dbReference type="ARBA" id="ARBA00007905"/>
    </source>
</evidence>
<dbReference type="eggNOG" id="KOG1577">
    <property type="taxonomic scope" value="Eukaryota"/>
</dbReference>
<dbReference type="EMBL" id="JH668227">
    <property type="protein sequence ID" value="EIM22793.1"/>
    <property type="molecule type" value="Genomic_DNA"/>
</dbReference>
<dbReference type="InterPro" id="IPR023210">
    <property type="entry name" value="NADP_OxRdtase_dom"/>
</dbReference>
<dbReference type="Pfam" id="PF00248">
    <property type="entry name" value="Aldo_ket_red"/>
    <property type="match status" value="1"/>
</dbReference>
<dbReference type="FunCoup" id="I4YFQ1">
    <property type="interactions" value="354"/>
</dbReference>
<evidence type="ECO:0000256" key="4">
    <source>
        <dbReference type="PIRSR" id="PIRSR000097-1"/>
    </source>
</evidence>
<evidence type="ECO:0000256" key="3">
    <source>
        <dbReference type="ARBA" id="ARBA00023002"/>
    </source>
</evidence>
<dbReference type="PANTHER" id="PTHR43827">
    <property type="entry name" value="2,5-DIKETO-D-GLUCONIC ACID REDUCTASE"/>
    <property type="match status" value="1"/>
</dbReference>
<feature type="active site" description="Proton donor" evidence="4">
    <location>
        <position position="51"/>
    </location>
</feature>
<dbReference type="GeneID" id="18475364"/>
<dbReference type="GO" id="GO:0016616">
    <property type="term" value="F:oxidoreductase activity, acting on the CH-OH group of donors, NAD or NADP as acceptor"/>
    <property type="evidence" value="ECO:0007669"/>
    <property type="project" value="UniProtKB-ARBA"/>
</dbReference>
<dbReference type="OrthoDB" id="416253at2759"/>
<feature type="site" description="Lowers pKa of active site Tyr" evidence="6">
    <location>
        <position position="80"/>
    </location>
</feature>
<dbReference type="STRING" id="671144.I4YFQ1"/>
<protein>
    <submittedName>
        <fullName evidence="8">Aldo/keto reductase</fullName>
    </submittedName>
</protein>
<accession>I4YFQ1</accession>
<gene>
    <name evidence="8" type="primary">Gcy1p</name>
    <name evidence="8" type="ORF">WALSEDRAFT_68213</name>
</gene>
<dbReference type="Gene3D" id="3.20.20.100">
    <property type="entry name" value="NADP-dependent oxidoreductase domain"/>
    <property type="match status" value="1"/>
</dbReference>
<dbReference type="CDD" id="cd19071">
    <property type="entry name" value="AKR_AKR1-5-like"/>
    <property type="match status" value="1"/>
</dbReference>
<dbReference type="InterPro" id="IPR020471">
    <property type="entry name" value="AKR"/>
</dbReference>
<reference evidence="8 9" key="1">
    <citation type="journal article" date="2012" name="Fungal Genet. Biol.">
        <title>The genome of the xerotolerant mold Wallemia sebi reveals adaptations to osmotic stress and suggests cryptic sexual reproduction.</title>
        <authorList>
            <person name="Padamsee M."/>
            <person name="Kumar T.K.A."/>
            <person name="Riley R."/>
            <person name="Binder M."/>
            <person name="Boyd A."/>
            <person name="Calvo A.M."/>
            <person name="Furukawa K."/>
            <person name="Hesse C."/>
            <person name="Hohmann S."/>
            <person name="James T.Y."/>
            <person name="LaButti K."/>
            <person name="Lapidus A."/>
            <person name="Lindquist E."/>
            <person name="Lucas S."/>
            <person name="Miller K."/>
            <person name="Shantappa S."/>
            <person name="Grigoriev I.V."/>
            <person name="Hibbett D.S."/>
            <person name="McLaughlin D.J."/>
            <person name="Spatafora J.W."/>
            <person name="Aime M.C."/>
        </authorList>
    </citation>
    <scope>NUCLEOTIDE SEQUENCE [LARGE SCALE GENOMIC DNA]</scope>
    <source>
        <strain evidence="9">ATCC MYA-4683 / CBS 633.66</strain>
    </source>
</reference>
<dbReference type="KEGG" id="wse:WALSEDRAFT_68213"/>